<keyword evidence="7" id="KW-1185">Reference proteome</keyword>
<protein>
    <submittedName>
        <fullName evidence="6">HTH-type transcriptional regulator DmlR</fullName>
    </submittedName>
</protein>
<dbReference type="PANTHER" id="PTHR30537:SF66">
    <property type="entry name" value="IRON-REGULATED VIRULENCE REGULATORY PROTEIN IRGB"/>
    <property type="match status" value="1"/>
</dbReference>
<dbReference type="GO" id="GO:0003700">
    <property type="term" value="F:DNA-binding transcription factor activity"/>
    <property type="evidence" value="ECO:0007669"/>
    <property type="project" value="InterPro"/>
</dbReference>
<comment type="similarity">
    <text evidence="1">Belongs to the LysR transcriptional regulatory family.</text>
</comment>
<dbReference type="Gene3D" id="3.40.190.290">
    <property type="match status" value="1"/>
</dbReference>
<evidence type="ECO:0000313" key="6">
    <source>
        <dbReference type="EMBL" id="CAB3777466.1"/>
    </source>
</evidence>
<evidence type="ECO:0000256" key="4">
    <source>
        <dbReference type="ARBA" id="ARBA00023163"/>
    </source>
</evidence>
<dbReference type="Proteomes" id="UP000494119">
    <property type="component" value="Unassembled WGS sequence"/>
</dbReference>
<evidence type="ECO:0000256" key="1">
    <source>
        <dbReference type="ARBA" id="ARBA00009437"/>
    </source>
</evidence>
<evidence type="ECO:0000259" key="5">
    <source>
        <dbReference type="PROSITE" id="PS50931"/>
    </source>
</evidence>
<keyword evidence="4" id="KW-0804">Transcription</keyword>
<dbReference type="InterPro" id="IPR005119">
    <property type="entry name" value="LysR_subst-bd"/>
</dbReference>
<evidence type="ECO:0000313" key="7">
    <source>
        <dbReference type="Proteomes" id="UP000494119"/>
    </source>
</evidence>
<dbReference type="GO" id="GO:0043565">
    <property type="term" value="F:sequence-specific DNA binding"/>
    <property type="evidence" value="ECO:0007669"/>
    <property type="project" value="TreeGrafter"/>
</dbReference>
<dbReference type="InterPro" id="IPR058163">
    <property type="entry name" value="LysR-type_TF_proteobact-type"/>
</dbReference>
<dbReference type="Gene3D" id="1.10.10.10">
    <property type="entry name" value="Winged helix-like DNA-binding domain superfamily/Winged helix DNA-binding domain"/>
    <property type="match status" value="1"/>
</dbReference>
<proteinExistence type="inferred from homology"/>
<dbReference type="SUPFAM" id="SSF46785">
    <property type="entry name" value="Winged helix' DNA-binding domain"/>
    <property type="match status" value="1"/>
</dbReference>
<accession>A0A6J5FCR6</accession>
<keyword evidence="2" id="KW-0805">Transcription regulation</keyword>
<dbReference type="GO" id="GO:0006351">
    <property type="term" value="P:DNA-templated transcription"/>
    <property type="evidence" value="ECO:0007669"/>
    <property type="project" value="TreeGrafter"/>
</dbReference>
<sequence>MDALRELEVFVAVVDEGSLTRAARRLGRSLQAVSRSLQLLEQTHGTTLIVRTTRSCVPSEAGMRFYERVKVALSGLELARTELAEEAHRLTGRLRVHTSTLFGPKYIAPLVAEYLQRHPSLELSLALSEEFVDPVESGADVMIRIGEIPDSGLVARRIGTIRRVAFAAPRYLAEHGRPAHPADLARHECVIRSGNAHAARWSFTSRDGRKIDVNVKGRFESDQVSGVNAGVANGLGIGVAAYWQIRDWLDAGLVELLLTDYAIESMPLNAIWARTKKMPQRTRLLIDFLAAALSNEKL</sequence>
<reference evidence="6 7" key="1">
    <citation type="submission" date="2020-04" db="EMBL/GenBank/DDBJ databases">
        <authorList>
            <person name="De Canck E."/>
        </authorList>
    </citation>
    <scope>NUCLEOTIDE SEQUENCE [LARGE SCALE GENOMIC DNA]</scope>
    <source>
        <strain evidence="6 7">LMG 28688</strain>
    </source>
</reference>
<name>A0A6J5FCR6_9BURK</name>
<dbReference type="Pfam" id="PF03466">
    <property type="entry name" value="LysR_substrate"/>
    <property type="match status" value="1"/>
</dbReference>
<keyword evidence="3" id="KW-0238">DNA-binding</keyword>
<dbReference type="Pfam" id="PF00126">
    <property type="entry name" value="HTH_1"/>
    <property type="match status" value="1"/>
</dbReference>
<dbReference type="InterPro" id="IPR000847">
    <property type="entry name" value="LysR_HTH_N"/>
</dbReference>
<gene>
    <name evidence="6" type="primary">dmlR_2</name>
    <name evidence="6" type="ORF">LMG28688_00367</name>
</gene>
<dbReference type="PANTHER" id="PTHR30537">
    <property type="entry name" value="HTH-TYPE TRANSCRIPTIONAL REGULATOR"/>
    <property type="match status" value="1"/>
</dbReference>
<dbReference type="AlphaFoldDB" id="A0A6J5FCR6"/>
<dbReference type="CDD" id="cd08422">
    <property type="entry name" value="PBP2_CrgA_like"/>
    <property type="match status" value="1"/>
</dbReference>
<organism evidence="6 7">
    <name type="scientific">Paraburkholderia caffeinitolerans</name>
    <dbReference type="NCBI Taxonomy" id="1723730"/>
    <lineage>
        <taxon>Bacteria</taxon>
        <taxon>Pseudomonadati</taxon>
        <taxon>Pseudomonadota</taxon>
        <taxon>Betaproteobacteria</taxon>
        <taxon>Burkholderiales</taxon>
        <taxon>Burkholderiaceae</taxon>
        <taxon>Paraburkholderia</taxon>
    </lineage>
</organism>
<dbReference type="EMBL" id="CADIKL010000002">
    <property type="protein sequence ID" value="CAB3777466.1"/>
    <property type="molecule type" value="Genomic_DNA"/>
</dbReference>
<dbReference type="SUPFAM" id="SSF53850">
    <property type="entry name" value="Periplasmic binding protein-like II"/>
    <property type="match status" value="1"/>
</dbReference>
<dbReference type="PROSITE" id="PS50931">
    <property type="entry name" value="HTH_LYSR"/>
    <property type="match status" value="1"/>
</dbReference>
<feature type="domain" description="HTH lysR-type" evidence="5">
    <location>
        <begin position="1"/>
        <end position="59"/>
    </location>
</feature>
<dbReference type="InterPro" id="IPR036388">
    <property type="entry name" value="WH-like_DNA-bd_sf"/>
</dbReference>
<evidence type="ECO:0000256" key="2">
    <source>
        <dbReference type="ARBA" id="ARBA00023015"/>
    </source>
</evidence>
<dbReference type="InterPro" id="IPR036390">
    <property type="entry name" value="WH_DNA-bd_sf"/>
</dbReference>
<evidence type="ECO:0000256" key="3">
    <source>
        <dbReference type="ARBA" id="ARBA00023125"/>
    </source>
</evidence>